<evidence type="ECO:0000256" key="3">
    <source>
        <dbReference type="ARBA" id="ARBA00007970"/>
    </source>
</evidence>
<evidence type="ECO:0000256" key="1">
    <source>
        <dbReference type="ARBA" id="ARBA00001933"/>
    </source>
</evidence>
<keyword evidence="12" id="KW-0175">Coiled coil</keyword>
<comment type="similarity">
    <text evidence="3 11">Belongs to the class-II pyridoxal-phosphate-dependent aminotransferase family. Histidinol-phosphate aminotransferase subfamily.</text>
</comment>
<evidence type="ECO:0000256" key="4">
    <source>
        <dbReference type="ARBA" id="ARBA00011738"/>
    </source>
</evidence>
<dbReference type="EMBL" id="CP048620">
    <property type="protein sequence ID" value="QPJ65755.1"/>
    <property type="molecule type" value="Genomic_DNA"/>
</dbReference>
<evidence type="ECO:0000256" key="10">
    <source>
        <dbReference type="ARBA" id="ARBA00047481"/>
    </source>
</evidence>
<dbReference type="NCBIfam" id="TIGR01141">
    <property type="entry name" value="hisC"/>
    <property type="match status" value="1"/>
</dbReference>
<dbReference type="InterPro" id="IPR015421">
    <property type="entry name" value="PyrdxlP-dep_Trfase_major"/>
</dbReference>
<dbReference type="InterPro" id="IPR015424">
    <property type="entry name" value="PyrdxlP-dep_Trfase"/>
</dbReference>
<evidence type="ECO:0000256" key="12">
    <source>
        <dbReference type="SAM" id="Coils"/>
    </source>
</evidence>
<feature type="domain" description="Aminotransferase class I/classII large" evidence="13">
    <location>
        <begin position="28"/>
        <end position="349"/>
    </location>
</feature>
<comment type="catalytic activity">
    <reaction evidence="10 11">
        <text>L-histidinol phosphate + 2-oxoglutarate = 3-(imidazol-4-yl)-2-oxopropyl phosphate + L-glutamate</text>
        <dbReference type="Rhea" id="RHEA:23744"/>
        <dbReference type="ChEBI" id="CHEBI:16810"/>
        <dbReference type="ChEBI" id="CHEBI:29985"/>
        <dbReference type="ChEBI" id="CHEBI:57766"/>
        <dbReference type="ChEBI" id="CHEBI:57980"/>
        <dbReference type="EC" id="2.6.1.9"/>
    </reaction>
</comment>
<protein>
    <recommendedName>
        <fullName evidence="11">Histidinol-phosphate aminotransferase</fullName>
        <ecNumber evidence="11">2.6.1.9</ecNumber>
    </recommendedName>
    <alternativeName>
        <fullName evidence="11">Imidazole acetol-phosphate transaminase</fullName>
    </alternativeName>
</protein>
<dbReference type="Gene3D" id="3.90.1150.10">
    <property type="entry name" value="Aspartate Aminotransferase, domain 1"/>
    <property type="match status" value="1"/>
</dbReference>
<feature type="modified residue" description="N6-(pyridoxal phosphate)lysine" evidence="11">
    <location>
        <position position="217"/>
    </location>
</feature>
<dbReference type="PANTHER" id="PTHR42885">
    <property type="entry name" value="HISTIDINOL-PHOSPHATE AMINOTRANSFERASE-RELATED"/>
    <property type="match status" value="1"/>
</dbReference>
<keyword evidence="6 11" id="KW-0028">Amino-acid biosynthesis</keyword>
<organism evidence="14 15">
    <name type="scientific">Candidatus Nitrohelix vancouverensis</name>
    <dbReference type="NCBI Taxonomy" id="2705534"/>
    <lineage>
        <taxon>Bacteria</taxon>
        <taxon>Pseudomonadati</taxon>
        <taxon>Nitrospinota/Tectimicrobiota group</taxon>
        <taxon>Nitrospinota</taxon>
        <taxon>Nitrospinia</taxon>
        <taxon>Nitrospinales</taxon>
        <taxon>Nitrospinaceae</taxon>
        <taxon>Candidatus Nitrohelix</taxon>
    </lineage>
</organism>
<dbReference type="SUPFAM" id="SSF53383">
    <property type="entry name" value="PLP-dependent transferases"/>
    <property type="match status" value="1"/>
</dbReference>
<reference evidence="15" key="1">
    <citation type="submission" date="2020-02" db="EMBL/GenBank/DDBJ databases">
        <title>Genomic and physiological characterization of two novel Nitrospinaceae genera.</title>
        <authorList>
            <person name="Mueller A.J."/>
            <person name="Jung M.-Y."/>
            <person name="Strachan C.R."/>
            <person name="Herbold C.W."/>
            <person name="Kirkegaard R.H."/>
            <person name="Daims H."/>
        </authorList>
    </citation>
    <scope>NUCLEOTIDE SEQUENCE [LARGE SCALE GENOMIC DNA]</scope>
</reference>
<dbReference type="Pfam" id="PF00155">
    <property type="entry name" value="Aminotran_1_2"/>
    <property type="match status" value="1"/>
</dbReference>
<dbReference type="CDD" id="cd00609">
    <property type="entry name" value="AAT_like"/>
    <property type="match status" value="1"/>
</dbReference>
<dbReference type="AlphaFoldDB" id="A0A7T0C3C3"/>
<dbReference type="GO" id="GO:0030170">
    <property type="term" value="F:pyridoxal phosphate binding"/>
    <property type="evidence" value="ECO:0007669"/>
    <property type="project" value="InterPro"/>
</dbReference>
<keyword evidence="9 11" id="KW-0368">Histidine biosynthesis</keyword>
<comment type="pathway">
    <text evidence="2 11">Amino-acid biosynthesis; L-histidine biosynthesis; L-histidine from 5-phospho-alpha-D-ribose 1-diphosphate: step 7/9.</text>
</comment>
<keyword evidence="5 11" id="KW-0032">Aminotransferase</keyword>
<evidence type="ECO:0000256" key="5">
    <source>
        <dbReference type="ARBA" id="ARBA00022576"/>
    </source>
</evidence>
<evidence type="ECO:0000256" key="11">
    <source>
        <dbReference type="HAMAP-Rule" id="MF_01023"/>
    </source>
</evidence>
<dbReference type="UniPathway" id="UPA00031">
    <property type="reaction ID" value="UER00012"/>
</dbReference>
<dbReference type="InterPro" id="IPR004839">
    <property type="entry name" value="Aminotransferase_I/II_large"/>
</dbReference>
<gene>
    <name evidence="11 14" type="primary">hisC</name>
    <name evidence="14" type="ORF">G3M78_10275</name>
</gene>
<evidence type="ECO:0000256" key="8">
    <source>
        <dbReference type="ARBA" id="ARBA00022898"/>
    </source>
</evidence>
<comment type="subunit">
    <text evidence="4 11">Homodimer.</text>
</comment>
<evidence type="ECO:0000259" key="13">
    <source>
        <dbReference type="Pfam" id="PF00155"/>
    </source>
</evidence>
<keyword evidence="7 11" id="KW-0808">Transferase</keyword>
<dbReference type="KEGG" id="nva:G3M78_10275"/>
<comment type="cofactor">
    <cofactor evidence="1 11">
        <name>pyridoxal 5'-phosphate</name>
        <dbReference type="ChEBI" id="CHEBI:597326"/>
    </cofactor>
</comment>
<evidence type="ECO:0000313" key="14">
    <source>
        <dbReference type="EMBL" id="QPJ65755.1"/>
    </source>
</evidence>
<dbReference type="Proteomes" id="UP000594464">
    <property type="component" value="Chromosome"/>
</dbReference>
<accession>A0A7T0C3C3</accession>
<dbReference type="GO" id="GO:0000105">
    <property type="term" value="P:L-histidine biosynthetic process"/>
    <property type="evidence" value="ECO:0007669"/>
    <property type="project" value="UniProtKB-UniRule"/>
</dbReference>
<dbReference type="Gene3D" id="3.40.640.10">
    <property type="entry name" value="Type I PLP-dependent aspartate aminotransferase-like (Major domain)"/>
    <property type="match status" value="1"/>
</dbReference>
<evidence type="ECO:0000256" key="7">
    <source>
        <dbReference type="ARBA" id="ARBA00022679"/>
    </source>
</evidence>
<dbReference type="GO" id="GO:0004400">
    <property type="term" value="F:histidinol-phosphate transaminase activity"/>
    <property type="evidence" value="ECO:0007669"/>
    <property type="project" value="UniProtKB-UniRule"/>
</dbReference>
<keyword evidence="8 11" id="KW-0663">Pyridoxal phosphate</keyword>
<sequence>MPRTWDPQLVTQKIQDLNPYHAEQPLDAISLHANENPFPPPAELVAELQSQLSVLELNRYPDPSGAGLKQAIASRLQTSVSQVVLGNGSDELIQLLIQVFCDVGDGVAFPDPSFAMYSIIARGLGATPIPIDLNDAWDFEGERILDVLQQRKAKIVFFSYPNNPTGNCFSRQEIIKVLDNFKGIVVLDEAYHDFARKSFVDQLSSYPNLVVLRSLSKIGLAGLRVGYGVASPEIITQMEKIRLPYNLNSVSLFMAERLISNFEAVEKQIEIILQERERLSARLGEIENVTPFPSDSNFILFQAPGQAEAWHQSLKENGVLIRYLGAHPRLKDCLRATIGSPEQNDLFLNQLTTSASSFQ</sequence>
<evidence type="ECO:0000313" key="15">
    <source>
        <dbReference type="Proteomes" id="UP000594464"/>
    </source>
</evidence>
<dbReference type="PANTHER" id="PTHR42885:SF2">
    <property type="entry name" value="HISTIDINOL-PHOSPHATE AMINOTRANSFERASE"/>
    <property type="match status" value="1"/>
</dbReference>
<evidence type="ECO:0000256" key="2">
    <source>
        <dbReference type="ARBA" id="ARBA00005011"/>
    </source>
</evidence>
<dbReference type="HAMAP" id="MF_01023">
    <property type="entry name" value="HisC_aminotrans_2"/>
    <property type="match status" value="1"/>
</dbReference>
<evidence type="ECO:0000256" key="9">
    <source>
        <dbReference type="ARBA" id="ARBA00023102"/>
    </source>
</evidence>
<dbReference type="InterPro" id="IPR005861">
    <property type="entry name" value="HisP_aminotrans"/>
</dbReference>
<evidence type="ECO:0000256" key="6">
    <source>
        <dbReference type="ARBA" id="ARBA00022605"/>
    </source>
</evidence>
<name>A0A7T0C3C3_9BACT</name>
<feature type="coiled-coil region" evidence="12">
    <location>
        <begin position="255"/>
        <end position="289"/>
    </location>
</feature>
<dbReference type="InterPro" id="IPR015422">
    <property type="entry name" value="PyrdxlP-dep_Trfase_small"/>
</dbReference>
<proteinExistence type="inferred from homology"/>
<dbReference type="EC" id="2.6.1.9" evidence="11"/>